<protein>
    <submittedName>
        <fullName evidence="3">Uncharacterized protein</fullName>
    </submittedName>
</protein>
<dbReference type="Proteomes" id="UP000681967">
    <property type="component" value="Unassembled WGS sequence"/>
</dbReference>
<evidence type="ECO:0000313" key="2">
    <source>
        <dbReference type="EMBL" id="CAF4323664.1"/>
    </source>
</evidence>
<feature type="region of interest" description="Disordered" evidence="1">
    <location>
        <begin position="1"/>
        <end position="59"/>
    </location>
</feature>
<sequence length="72" mass="7884">DEDANDKKSGRNKKANKQQQNPDHADGTIDDLLTVPSTSSANTDSQELPTPTNFDQSSAFIPVRNHFSSIIQ</sequence>
<organism evidence="3 4">
    <name type="scientific">Rotaria magnacalcarata</name>
    <dbReference type="NCBI Taxonomy" id="392030"/>
    <lineage>
        <taxon>Eukaryota</taxon>
        <taxon>Metazoa</taxon>
        <taxon>Spiralia</taxon>
        <taxon>Gnathifera</taxon>
        <taxon>Rotifera</taxon>
        <taxon>Eurotatoria</taxon>
        <taxon>Bdelloidea</taxon>
        <taxon>Philodinida</taxon>
        <taxon>Philodinidae</taxon>
        <taxon>Rotaria</taxon>
    </lineage>
</organism>
<evidence type="ECO:0000313" key="3">
    <source>
        <dbReference type="EMBL" id="CAF4430229.1"/>
    </source>
</evidence>
<reference evidence="3" key="1">
    <citation type="submission" date="2021-02" db="EMBL/GenBank/DDBJ databases">
        <authorList>
            <person name="Nowell W R."/>
        </authorList>
    </citation>
    <scope>NUCLEOTIDE SEQUENCE</scope>
</reference>
<accession>A0A8S2WEJ7</accession>
<dbReference type="Proteomes" id="UP000676336">
    <property type="component" value="Unassembled WGS sequence"/>
</dbReference>
<feature type="compositionally biased region" description="Polar residues" evidence="1">
    <location>
        <begin position="35"/>
        <end position="59"/>
    </location>
</feature>
<proteinExistence type="predicted"/>
<evidence type="ECO:0000256" key="1">
    <source>
        <dbReference type="SAM" id="MobiDB-lite"/>
    </source>
</evidence>
<feature type="non-terminal residue" evidence="3">
    <location>
        <position position="1"/>
    </location>
</feature>
<dbReference type="EMBL" id="CAJOBI010064600">
    <property type="protein sequence ID" value="CAF4430229.1"/>
    <property type="molecule type" value="Genomic_DNA"/>
</dbReference>
<name>A0A8S2WEJ7_9BILA</name>
<comment type="caution">
    <text evidence="3">The sequence shown here is derived from an EMBL/GenBank/DDBJ whole genome shotgun (WGS) entry which is preliminary data.</text>
</comment>
<evidence type="ECO:0000313" key="4">
    <source>
        <dbReference type="Proteomes" id="UP000676336"/>
    </source>
</evidence>
<dbReference type="AlphaFoldDB" id="A0A8S2WEJ7"/>
<dbReference type="EMBL" id="CAJOBH010040027">
    <property type="protein sequence ID" value="CAF4323664.1"/>
    <property type="molecule type" value="Genomic_DNA"/>
</dbReference>
<gene>
    <name evidence="2" type="ORF">BYL167_LOCUS28382</name>
    <name evidence="3" type="ORF">SMN809_LOCUS31780</name>
</gene>